<dbReference type="PANTHER" id="PTHR33356:SF13">
    <property type="entry name" value="DUF4005 DOMAIN-CONTAINING PROTEIN"/>
    <property type="match status" value="1"/>
</dbReference>
<feature type="compositionally biased region" description="Basic and acidic residues" evidence="1">
    <location>
        <begin position="187"/>
        <end position="202"/>
    </location>
</feature>
<organism evidence="2 3">
    <name type="scientific">Trapa incisa</name>
    <dbReference type="NCBI Taxonomy" id="236973"/>
    <lineage>
        <taxon>Eukaryota</taxon>
        <taxon>Viridiplantae</taxon>
        <taxon>Streptophyta</taxon>
        <taxon>Embryophyta</taxon>
        <taxon>Tracheophyta</taxon>
        <taxon>Spermatophyta</taxon>
        <taxon>Magnoliopsida</taxon>
        <taxon>eudicotyledons</taxon>
        <taxon>Gunneridae</taxon>
        <taxon>Pentapetalae</taxon>
        <taxon>rosids</taxon>
        <taxon>malvids</taxon>
        <taxon>Myrtales</taxon>
        <taxon>Lythraceae</taxon>
        <taxon>Trapa</taxon>
    </lineage>
</organism>
<sequence>MLPPLSMAEVDARIAIAQQKSRSWAPFPATSDHLQAHYHYHALYDNEAYEANKEWISREGGQRRSLYRHNVHALRSRLSADPPLQPQNSCLWRYRHQHMPKIEAFNHHNAYGYGGGGPGMQSFFINSCPRPSSGTGVFLPQRPDICKLESSNKKHACACAPVLLPTRVVQALNLNVHAVGHQISPRQDVKRQMMPRDDHSNEGVDSENNASQGCVVSHNRSFSPHIFLPKEWTY</sequence>
<proteinExistence type="predicted"/>
<protein>
    <submittedName>
        <fullName evidence="2">Uncharacterized protein</fullName>
    </submittedName>
</protein>
<gene>
    <name evidence="2" type="ORF">SAY87_007686</name>
</gene>
<accession>A0AAN7KET5</accession>
<keyword evidence="3" id="KW-1185">Reference proteome</keyword>
<dbReference type="AlphaFoldDB" id="A0AAN7KET5"/>
<dbReference type="PANTHER" id="PTHR33356">
    <property type="entry name" value="TIP41-LIKE PROTEIN"/>
    <property type="match status" value="1"/>
</dbReference>
<evidence type="ECO:0000256" key="1">
    <source>
        <dbReference type="SAM" id="MobiDB-lite"/>
    </source>
</evidence>
<evidence type="ECO:0000313" key="2">
    <source>
        <dbReference type="EMBL" id="KAK4766044.1"/>
    </source>
</evidence>
<feature type="region of interest" description="Disordered" evidence="1">
    <location>
        <begin position="185"/>
        <end position="211"/>
    </location>
</feature>
<comment type="caution">
    <text evidence="2">The sequence shown here is derived from an EMBL/GenBank/DDBJ whole genome shotgun (WGS) entry which is preliminary data.</text>
</comment>
<reference evidence="2 3" key="1">
    <citation type="journal article" date="2023" name="Hortic Res">
        <title>Pangenome of water caltrop reveals structural variations and asymmetric subgenome divergence after allopolyploidization.</title>
        <authorList>
            <person name="Zhang X."/>
            <person name="Chen Y."/>
            <person name="Wang L."/>
            <person name="Yuan Y."/>
            <person name="Fang M."/>
            <person name="Shi L."/>
            <person name="Lu R."/>
            <person name="Comes H.P."/>
            <person name="Ma Y."/>
            <person name="Chen Y."/>
            <person name="Huang G."/>
            <person name="Zhou Y."/>
            <person name="Zheng Z."/>
            <person name="Qiu Y."/>
        </authorList>
    </citation>
    <scope>NUCLEOTIDE SEQUENCE [LARGE SCALE GENOMIC DNA]</scope>
    <source>
        <tissue evidence="2">Roots</tissue>
    </source>
</reference>
<evidence type="ECO:0000313" key="3">
    <source>
        <dbReference type="Proteomes" id="UP001345219"/>
    </source>
</evidence>
<dbReference type="EMBL" id="JAXIOK010000007">
    <property type="protein sequence ID" value="KAK4766044.1"/>
    <property type="molecule type" value="Genomic_DNA"/>
</dbReference>
<dbReference type="Proteomes" id="UP001345219">
    <property type="component" value="Chromosome 7"/>
</dbReference>
<name>A0AAN7KET5_9MYRT</name>